<sequence>MTLGSRRPRTAGSKRKEIEQLYSHQFKTPAHARYFSIVEGKKLLMECKVRLITASAPQFGREITNRGWLNLTTYPASANPAIVKEFYTNARALGGEPETYSSYLRGRRIPFDANTINTFLGTDWEGGRCQYEQTIIEGVDYEDVVRTLCLPRERFELSRVGVPTHLKRSFLIPMARYWMTFTQANILPCLHVSDITSLGATFLFCVMSGRGVNIGSVIADEIRSCTRNLHTRTPLGHPS</sequence>
<name>A0A3Q0ELN9_VIGRR</name>
<dbReference type="InterPro" id="IPR046796">
    <property type="entry name" value="Transposase_32_dom"/>
</dbReference>
<protein>
    <submittedName>
        <fullName evidence="3">Uncharacterized protein LOC111240954</fullName>
    </submittedName>
</protein>
<reference evidence="3" key="1">
    <citation type="submission" date="2025-08" db="UniProtKB">
        <authorList>
            <consortium name="RefSeq"/>
        </authorList>
    </citation>
    <scope>IDENTIFICATION</scope>
    <source>
        <tissue evidence="3">Leaf</tissue>
    </source>
</reference>
<accession>A0A3Q0ELN9</accession>
<evidence type="ECO:0000259" key="1">
    <source>
        <dbReference type="Pfam" id="PF20167"/>
    </source>
</evidence>
<dbReference type="AlphaFoldDB" id="A0A3Q0ELN9"/>
<keyword evidence="2" id="KW-1185">Reference proteome</keyword>
<dbReference type="OrthoDB" id="1436871at2759"/>
<dbReference type="GeneID" id="111240954"/>
<proteinExistence type="predicted"/>
<evidence type="ECO:0000313" key="3">
    <source>
        <dbReference type="RefSeq" id="XP_022632813.1"/>
    </source>
</evidence>
<evidence type="ECO:0000313" key="2">
    <source>
        <dbReference type="Proteomes" id="UP000087766"/>
    </source>
</evidence>
<dbReference type="KEGG" id="vra:111240954"/>
<dbReference type="Proteomes" id="UP000087766">
    <property type="component" value="Unplaced"/>
</dbReference>
<gene>
    <name evidence="3" type="primary">LOC111240954</name>
</gene>
<organism evidence="2 3">
    <name type="scientific">Vigna radiata var. radiata</name>
    <name type="common">Mung bean</name>
    <name type="synonym">Phaseolus aureus</name>
    <dbReference type="NCBI Taxonomy" id="3916"/>
    <lineage>
        <taxon>Eukaryota</taxon>
        <taxon>Viridiplantae</taxon>
        <taxon>Streptophyta</taxon>
        <taxon>Embryophyta</taxon>
        <taxon>Tracheophyta</taxon>
        <taxon>Spermatophyta</taxon>
        <taxon>Magnoliopsida</taxon>
        <taxon>eudicotyledons</taxon>
        <taxon>Gunneridae</taxon>
        <taxon>Pentapetalae</taxon>
        <taxon>rosids</taxon>
        <taxon>fabids</taxon>
        <taxon>Fabales</taxon>
        <taxon>Fabaceae</taxon>
        <taxon>Papilionoideae</taxon>
        <taxon>50 kb inversion clade</taxon>
        <taxon>NPAAA clade</taxon>
        <taxon>indigoferoid/millettioid clade</taxon>
        <taxon>Phaseoleae</taxon>
        <taxon>Vigna</taxon>
    </lineage>
</organism>
<feature type="domain" description="Putative plant transposon protein" evidence="1">
    <location>
        <begin position="65"/>
        <end position="239"/>
    </location>
</feature>
<dbReference type="Pfam" id="PF20167">
    <property type="entry name" value="Transposase_32"/>
    <property type="match status" value="1"/>
</dbReference>
<dbReference type="RefSeq" id="XP_022632813.1">
    <property type="nucleotide sequence ID" value="XM_022777092.1"/>
</dbReference>